<accession>A0A0F9W834</accession>
<protein>
    <recommendedName>
        <fullName evidence="2">SF4 helicase domain-containing protein</fullName>
    </recommendedName>
</protein>
<dbReference type="EMBL" id="LAZR01000330">
    <property type="protein sequence ID" value="KKN74233.1"/>
    <property type="molecule type" value="Genomic_DNA"/>
</dbReference>
<gene>
    <name evidence="1" type="ORF">LCGC14_0393190</name>
</gene>
<reference evidence="1" key="1">
    <citation type="journal article" date="2015" name="Nature">
        <title>Complex archaea that bridge the gap between prokaryotes and eukaryotes.</title>
        <authorList>
            <person name="Spang A."/>
            <person name="Saw J.H."/>
            <person name="Jorgensen S.L."/>
            <person name="Zaremba-Niedzwiedzka K."/>
            <person name="Martijn J."/>
            <person name="Lind A.E."/>
            <person name="van Eijk R."/>
            <person name="Schleper C."/>
            <person name="Guy L."/>
            <person name="Ettema T.J."/>
        </authorList>
    </citation>
    <scope>NUCLEOTIDE SEQUENCE</scope>
</reference>
<dbReference type="Gene3D" id="3.40.50.300">
    <property type="entry name" value="P-loop containing nucleotide triphosphate hydrolases"/>
    <property type="match status" value="1"/>
</dbReference>
<evidence type="ECO:0000313" key="1">
    <source>
        <dbReference type="EMBL" id="KKN74233.1"/>
    </source>
</evidence>
<organism evidence="1">
    <name type="scientific">marine sediment metagenome</name>
    <dbReference type="NCBI Taxonomy" id="412755"/>
    <lineage>
        <taxon>unclassified sequences</taxon>
        <taxon>metagenomes</taxon>
        <taxon>ecological metagenomes</taxon>
    </lineage>
</organism>
<comment type="caution">
    <text evidence="1">The sequence shown here is derived from an EMBL/GenBank/DDBJ whole genome shotgun (WGS) entry which is preliminary data.</text>
</comment>
<dbReference type="AlphaFoldDB" id="A0A0F9W834"/>
<proteinExistence type="predicted"/>
<evidence type="ECO:0008006" key="2">
    <source>
        <dbReference type="Google" id="ProtNLM"/>
    </source>
</evidence>
<sequence>MKGLTPAELIQWSPPYQSYIIGSNLLISQGTMMVYGKEETWKSILIGLDMSFKIATGQPWFGYKTIATPIYNFQTEIPQGFMRERMIKYMTGNQANSEQIWFASELYMKLDKGWGSSELEKEIARTMPKVLVVDNLSSTMSGKLTEDYDSGLFIDRMDMLRSKYKLAIIIIHHTRIAEHSEGETFHYGTDEMFGSSRWPRWLDSIIYVDKIEDNEATGLVNLRLVFEKTRHSPVKLKPLDLVINREDFTFSKGGINL</sequence>
<name>A0A0F9W834_9ZZZZ</name>
<dbReference type="Pfam" id="PF13481">
    <property type="entry name" value="AAA_25"/>
    <property type="match status" value="1"/>
</dbReference>
<dbReference type="InterPro" id="IPR027417">
    <property type="entry name" value="P-loop_NTPase"/>
</dbReference>